<dbReference type="GO" id="GO:0046404">
    <property type="term" value="F:ATP-dependent polydeoxyribonucleotide 5'-hydroxyl-kinase activity"/>
    <property type="evidence" value="ECO:0007669"/>
    <property type="project" value="TreeGrafter"/>
</dbReference>
<evidence type="ECO:0000256" key="1">
    <source>
        <dbReference type="SAM" id="MobiDB-lite"/>
    </source>
</evidence>
<dbReference type="PANTHER" id="PTHR12083">
    <property type="entry name" value="BIFUNCTIONAL POLYNUCLEOTIDE PHOSPHATASE/KINASE"/>
    <property type="match status" value="1"/>
</dbReference>
<dbReference type="InterPro" id="IPR027417">
    <property type="entry name" value="P-loop_NTPase"/>
</dbReference>
<dbReference type="Pfam" id="PF25536">
    <property type="entry name" value="DUF7920"/>
    <property type="match status" value="3"/>
</dbReference>
<feature type="region of interest" description="Disordered" evidence="1">
    <location>
        <begin position="377"/>
        <end position="402"/>
    </location>
</feature>
<feature type="domain" description="DUF7920" evidence="2">
    <location>
        <begin position="113"/>
        <end position="185"/>
    </location>
</feature>
<dbReference type="Gene3D" id="3.40.50.300">
    <property type="entry name" value="P-loop containing nucleotide triphosphate hydrolases"/>
    <property type="match status" value="1"/>
</dbReference>
<evidence type="ECO:0000313" key="3">
    <source>
        <dbReference type="EMBL" id="SYZ66010.1"/>
    </source>
</evidence>
<dbReference type="Proteomes" id="UP000319462">
    <property type="component" value="Chromosome 23"/>
</dbReference>
<sequence length="1307" mass="140457">MSDARPLHTMPSPPHTTVHIGAVVAAPSSSVSTSPTDGSLSDLVAADVYGKLQPPPALSLPVCSDTSLSHRTKGNPAAAVMATAAHLISATTMTGGPHNQSFSKSLAPVLDEEQRRCVNAAYHISFHRDPRVKLKPTAVVLPNGVHFLIVDRFVSGNCDGVYEKNKKMWEHIPVGQACVFARTPVAVPALSLGKSAHEGCEGSGADPKAIAAWPCPRRSGSPIPVAVSSPSCSPPIAPLPTANAFGSSSQSNRWDSSLPQQHAFHSEWTRVASAVGLRKMGHWREATSVFSIHKEVSKTAIALEKVDGEPGRIAAFSWLGEHYWIIGSRYQHIVTRLNIPEVDLMQYSVSSISSASTPSSSSSSASEDAAVSAMASSAGQPYASSSGNSPTQNPHDYVEQSSVHSSTIAGGAAALAGSGASSEAAYLGLAVRMARMWRHVLESLHIITEDVARAPNTASASDATTAATSTDVLRELHACVAADNRSLCFDVIVSGWERLQNFVTARDSPVDQPTVATSTPVSCTSIGTYRTNSTAFMMISTPVTGDSSAPSSTGAAVSVSIPMWFYAITWDASLDERGWCMGVKEAFAFFERFRLPTVAKSADVQLGSPEYEALRQSVLSRCDTAGAVMYGWCSDETDGGKPALVVQVWKCRAYPHSLERTVQEYVVTHRLCGEPLRCKVKKKVSSLSREVRLRIKQWELRRLPFLLDFALWLHREKYITPSTDLVALKVIRGHWLSYQERFQAMLETQLQQRHRGSSRQGTTASVPEVVRVRHGTGADATDSRHCSGRCDNADGDAENSDRYLQVQREQDDESLHDAESLDPIILVGPQGCGKSTMARTLYALLEEAGAAPRWLNQDEVGNRSAYLTAIRHTVMQGGYSHLLLDKMNLDDKSRSDYAAVGLKPVLVVAWTHTQGVEAMVETCYERLVKRGVRHRTFFPEDVAPLNPSPSPVPSRSSELDPTVSPLLQGHLSSLSISVDTPAAPSGTVPLSSARTGHCVCSLSVPSPAGRSSPPPSSRLRGILHANAKRYQMPSNDTLVELEVTWSCQKMVAVVWEALRNKGTCVLPPLEELHMEAAMQSAYAYEQLLETYPSRVASAVLRGPTSDVVLQQLSLVLPPLTIPKTQRLQLHVDVLLHNFCLHPSPTALVRYASQVGHTRRMTVQAVVSNSKVALLLILGPTETAAEDSATSTAAPAEGETAVVSMHAGPTQPSLYSSPSADNSSGEAAAIGEGGLGVSPASGIEDPSCVAARPLQEHFAVLSKAKVKPDYCEALAQRVRDDPDADPYCTVQWLSPPLEIDVSVTLLVL</sequence>
<dbReference type="InterPro" id="IPR057680">
    <property type="entry name" value="DUF7920"/>
</dbReference>
<dbReference type="EMBL" id="LS997622">
    <property type="protein sequence ID" value="SYZ66010.1"/>
    <property type="molecule type" value="Genomic_DNA"/>
</dbReference>
<feature type="domain" description="DUF7920" evidence="2">
    <location>
        <begin position="564"/>
        <end position="663"/>
    </location>
</feature>
<gene>
    <name evidence="3" type="ORF">LBRM2904_23.0300</name>
</gene>
<feature type="region of interest" description="Disordered" evidence="1">
    <location>
        <begin position="775"/>
        <end position="799"/>
    </location>
</feature>
<dbReference type="GO" id="GO:0006281">
    <property type="term" value="P:DNA repair"/>
    <property type="evidence" value="ECO:0007669"/>
    <property type="project" value="TreeGrafter"/>
</dbReference>
<name>A0A3P3Z764_LEIBR</name>
<dbReference type="GO" id="GO:0046403">
    <property type="term" value="F:polynucleotide 3'-phosphatase activity"/>
    <property type="evidence" value="ECO:0007669"/>
    <property type="project" value="TreeGrafter"/>
</dbReference>
<proteinExistence type="predicted"/>
<evidence type="ECO:0000313" key="4">
    <source>
        <dbReference type="Proteomes" id="UP000319462"/>
    </source>
</evidence>
<feature type="domain" description="DUF7920" evidence="2">
    <location>
        <begin position="268"/>
        <end position="350"/>
    </location>
</feature>
<protein>
    <submittedName>
        <fullName evidence="3">Hypothetical_protein</fullName>
    </submittedName>
</protein>
<organism evidence="3 4">
    <name type="scientific">Leishmania braziliensis MHOM/BR/75/M2904</name>
    <dbReference type="NCBI Taxonomy" id="420245"/>
    <lineage>
        <taxon>Eukaryota</taxon>
        <taxon>Discoba</taxon>
        <taxon>Euglenozoa</taxon>
        <taxon>Kinetoplastea</taxon>
        <taxon>Metakinetoplastina</taxon>
        <taxon>Trypanosomatida</taxon>
        <taxon>Trypanosomatidae</taxon>
        <taxon>Leishmaniinae</taxon>
        <taxon>Leishmania</taxon>
        <taxon>Leishmania braziliensis species complex</taxon>
    </lineage>
</organism>
<evidence type="ECO:0000259" key="2">
    <source>
        <dbReference type="Pfam" id="PF25536"/>
    </source>
</evidence>
<dbReference type="GO" id="GO:0003690">
    <property type="term" value="F:double-stranded DNA binding"/>
    <property type="evidence" value="ECO:0007669"/>
    <property type="project" value="TreeGrafter"/>
</dbReference>
<dbReference type="SUPFAM" id="SSF52540">
    <property type="entry name" value="P-loop containing nucleoside triphosphate hydrolases"/>
    <property type="match status" value="1"/>
</dbReference>
<feature type="compositionally biased region" description="Polar residues" evidence="1">
    <location>
        <begin position="1209"/>
        <end position="1223"/>
    </location>
</feature>
<feature type="region of interest" description="Disordered" evidence="1">
    <location>
        <begin position="941"/>
        <end position="961"/>
    </location>
</feature>
<dbReference type="PANTHER" id="PTHR12083:SF9">
    <property type="entry name" value="BIFUNCTIONAL POLYNUCLEOTIDE PHOSPHATASE_KINASE"/>
    <property type="match status" value="1"/>
</dbReference>
<reference evidence="3 4" key="1">
    <citation type="submission" date="2018-09" db="EMBL/GenBank/DDBJ databases">
        <authorList>
            <person name="Peiro R."/>
            <person name="Begona"/>
            <person name="Cbmso G."/>
            <person name="Lopez M."/>
            <person name="Gonzalez S."/>
        </authorList>
    </citation>
    <scope>NUCLEOTIDE SEQUENCE [LARGE SCALE GENOMIC DNA]</scope>
</reference>
<feature type="region of interest" description="Disordered" evidence="1">
    <location>
        <begin position="1208"/>
        <end position="1230"/>
    </location>
</feature>
<accession>A0A3P3Z764</accession>
<feature type="compositionally biased region" description="Polar residues" evidence="1">
    <location>
        <begin position="382"/>
        <end position="402"/>
    </location>
</feature>